<feature type="region of interest" description="Disordered" evidence="1">
    <location>
        <begin position="41"/>
        <end position="142"/>
    </location>
</feature>
<evidence type="ECO:0000313" key="3">
    <source>
        <dbReference type="Proteomes" id="UP000195062"/>
    </source>
</evidence>
<keyword evidence="3" id="KW-1185">Reference proteome</keyword>
<feature type="compositionally biased region" description="Polar residues" evidence="1">
    <location>
        <begin position="72"/>
        <end position="94"/>
    </location>
</feature>
<feature type="compositionally biased region" description="Polar residues" evidence="1">
    <location>
        <begin position="1"/>
        <end position="23"/>
    </location>
</feature>
<evidence type="ECO:0000313" key="2">
    <source>
        <dbReference type="EMBL" id="OUE00777.1"/>
    </source>
</evidence>
<organism evidence="2 3">
    <name type="scientific">Clavibacter michiganensis subsp. michiganensis</name>
    <dbReference type="NCBI Taxonomy" id="33013"/>
    <lineage>
        <taxon>Bacteria</taxon>
        <taxon>Bacillati</taxon>
        <taxon>Actinomycetota</taxon>
        <taxon>Actinomycetes</taxon>
        <taxon>Micrococcales</taxon>
        <taxon>Microbacteriaceae</taxon>
        <taxon>Clavibacter</taxon>
    </lineage>
</organism>
<name>A0A251XEU2_CLAMM</name>
<accession>A0A251XEU2</accession>
<feature type="region of interest" description="Disordered" evidence="1">
    <location>
        <begin position="1"/>
        <end position="25"/>
    </location>
</feature>
<reference evidence="2 3" key="1">
    <citation type="submission" date="2016-08" db="EMBL/GenBank/DDBJ databases">
        <title>Genome sequence of Clavibacter michiganensis subsp. michiganensis strain CASJ007.</title>
        <authorList>
            <person name="Thapa S.P."/>
            <person name="Coaker G."/>
        </authorList>
    </citation>
    <scope>NUCLEOTIDE SEQUENCE [LARGE SCALE GENOMIC DNA]</scope>
    <source>
        <strain evidence="2">CASJ007</strain>
    </source>
</reference>
<dbReference type="Proteomes" id="UP000195062">
    <property type="component" value="Unassembled WGS sequence"/>
</dbReference>
<proteinExistence type="predicted"/>
<sequence>MSERVATTTSPMRAATSSRTGPYQSAAIASERVATWARVPSDARHASARASASVPGSRCRCRQRGSPATCRTPATSSGTRSNSTWDPAGTSTMPWSAVMSAPSREPRRSRNGPAAWSSSSRRRSQRSDSQPCEWAAWSSSGT</sequence>
<gene>
    <name evidence="2" type="ORF">CMMCAS07_16945</name>
</gene>
<evidence type="ECO:0000256" key="1">
    <source>
        <dbReference type="SAM" id="MobiDB-lite"/>
    </source>
</evidence>
<dbReference type="EMBL" id="MDHH01000005">
    <property type="protein sequence ID" value="OUE00777.1"/>
    <property type="molecule type" value="Genomic_DNA"/>
</dbReference>
<dbReference type="AlphaFoldDB" id="A0A251XEU2"/>
<protein>
    <submittedName>
        <fullName evidence="2">Uncharacterized protein</fullName>
    </submittedName>
</protein>
<comment type="caution">
    <text evidence="2">The sequence shown here is derived from an EMBL/GenBank/DDBJ whole genome shotgun (WGS) entry which is preliminary data.</text>
</comment>